<protein>
    <submittedName>
        <fullName evidence="1">30044_t:CDS:1</fullName>
    </submittedName>
</protein>
<dbReference type="EMBL" id="CAJVQB010051451">
    <property type="protein sequence ID" value="CAG8835426.1"/>
    <property type="molecule type" value="Genomic_DNA"/>
</dbReference>
<feature type="non-terminal residue" evidence="1">
    <location>
        <position position="155"/>
    </location>
</feature>
<proteinExistence type="predicted"/>
<gene>
    <name evidence="1" type="ORF">GMARGA_LOCUS32568</name>
</gene>
<dbReference type="Proteomes" id="UP000789901">
    <property type="component" value="Unassembled WGS sequence"/>
</dbReference>
<evidence type="ECO:0000313" key="2">
    <source>
        <dbReference type="Proteomes" id="UP000789901"/>
    </source>
</evidence>
<accession>A0ABN7WLQ6</accession>
<evidence type="ECO:0000313" key="1">
    <source>
        <dbReference type="EMBL" id="CAG8835426.1"/>
    </source>
</evidence>
<reference evidence="1 2" key="1">
    <citation type="submission" date="2021-06" db="EMBL/GenBank/DDBJ databases">
        <authorList>
            <person name="Kallberg Y."/>
            <person name="Tangrot J."/>
            <person name="Rosling A."/>
        </authorList>
    </citation>
    <scope>NUCLEOTIDE SEQUENCE [LARGE SCALE GENOMIC DNA]</scope>
    <source>
        <strain evidence="1 2">120-4 pot B 10/14</strain>
    </source>
</reference>
<keyword evidence="2" id="KW-1185">Reference proteome</keyword>
<comment type="caution">
    <text evidence="1">The sequence shown here is derived from an EMBL/GenBank/DDBJ whole genome shotgun (WGS) entry which is preliminary data.</text>
</comment>
<organism evidence="1 2">
    <name type="scientific">Gigaspora margarita</name>
    <dbReference type="NCBI Taxonomy" id="4874"/>
    <lineage>
        <taxon>Eukaryota</taxon>
        <taxon>Fungi</taxon>
        <taxon>Fungi incertae sedis</taxon>
        <taxon>Mucoromycota</taxon>
        <taxon>Glomeromycotina</taxon>
        <taxon>Glomeromycetes</taxon>
        <taxon>Diversisporales</taxon>
        <taxon>Gigasporaceae</taxon>
        <taxon>Gigaspora</taxon>
    </lineage>
</organism>
<sequence>MTKIATSFVNHYKLIPQTSLLQLSSYVEELASKLSNSKTKKQAQKARDQAKRCFQELGLNKYDLASSAPTTIAENSQLNLLRKEHKIGYALLVEYYGVMNDKPNTLAPKQENGILGSGANCNIIAEETVNELDLKIDDISDVEIYTPIGKLDIVE</sequence>
<name>A0ABN7WLQ6_GIGMA</name>